<organism evidence="1 2">
    <name type="scientific">Melipona quadrifasciata</name>
    <dbReference type="NCBI Taxonomy" id="166423"/>
    <lineage>
        <taxon>Eukaryota</taxon>
        <taxon>Metazoa</taxon>
        <taxon>Ecdysozoa</taxon>
        <taxon>Arthropoda</taxon>
        <taxon>Hexapoda</taxon>
        <taxon>Insecta</taxon>
        <taxon>Pterygota</taxon>
        <taxon>Neoptera</taxon>
        <taxon>Endopterygota</taxon>
        <taxon>Hymenoptera</taxon>
        <taxon>Apocrita</taxon>
        <taxon>Aculeata</taxon>
        <taxon>Apoidea</taxon>
        <taxon>Anthophila</taxon>
        <taxon>Apidae</taxon>
        <taxon>Melipona</taxon>
    </lineage>
</organism>
<keyword evidence="2" id="KW-1185">Reference proteome</keyword>
<gene>
    <name evidence="1" type="ORF">WN51_02573</name>
</gene>
<evidence type="ECO:0000313" key="2">
    <source>
        <dbReference type="Proteomes" id="UP000053105"/>
    </source>
</evidence>
<reference evidence="1 2" key="1">
    <citation type="submission" date="2015-07" db="EMBL/GenBank/DDBJ databases">
        <title>The genome of Melipona quadrifasciata.</title>
        <authorList>
            <person name="Pan H."/>
            <person name="Kapheim K."/>
        </authorList>
    </citation>
    <scope>NUCLEOTIDE SEQUENCE [LARGE SCALE GENOMIC DNA]</scope>
    <source>
        <strain evidence="1">0111107301</strain>
        <tissue evidence="1">Whole body</tissue>
    </source>
</reference>
<accession>A0A0M8ZTA6</accession>
<dbReference type="EMBL" id="KQ435859">
    <property type="protein sequence ID" value="KOX70517.1"/>
    <property type="molecule type" value="Genomic_DNA"/>
</dbReference>
<evidence type="ECO:0000313" key="1">
    <source>
        <dbReference type="EMBL" id="KOX70517.1"/>
    </source>
</evidence>
<proteinExistence type="predicted"/>
<dbReference type="Proteomes" id="UP000053105">
    <property type="component" value="Unassembled WGS sequence"/>
</dbReference>
<sequence>MADSPVQCRRWPSPSFEKQHRDKHSQCRGELLGSVTMHRKGTCLQKLRVTGRTFGGPRRKLRRIAWDVERRQNCFHDSYVSSIATSVFDTSTLSHKLTTFFLGSLSYDHDPGEERKVLARSLNAKTKEKRLGENRRRKMRKGFKFLACSVNFFDSNQPERITGQIVAAVHQNITRAMSSAEMFDVMLAKITNLSSSIFIKQMVL</sequence>
<name>A0A0M8ZTA6_9HYME</name>
<protein>
    <submittedName>
        <fullName evidence="1">Uncharacterized protein</fullName>
    </submittedName>
</protein>
<dbReference type="AlphaFoldDB" id="A0A0M8ZTA6"/>